<evidence type="ECO:0000313" key="2">
    <source>
        <dbReference type="EMBL" id="KAF1993278.1"/>
    </source>
</evidence>
<dbReference type="AlphaFoldDB" id="A0A6A5VX52"/>
<dbReference type="EMBL" id="ML977715">
    <property type="protein sequence ID" value="KAF1993278.1"/>
    <property type="molecule type" value="Genomic_DNA"/>
</dbReference>
<keyword evidence="1" id="KW-0732">Signal</keyword>
<sequence length="224" mass="23827">MGYLFFTLILVLLATIAYAAPAPAATTTRPPTGKATISTIAVDNPSVDTDGSGCRSGSVGVAFSSDNTYLTIIFDDFQAAIGPKAGDYKKRAFCRVNVTMIVPGWAFDVSSVDFRGYVNLAKGTNASIVSRWKWIDLKSGLDMKGKGNIQKKISGPFEDDFLLHKDGELADNEDSICSKVSAKFQLSLSASLDASSTTVSGLVKGDSVDAAFGQLLNLNWKKCS</sequence>
<evidence type="ECO:0008006" key="4">
    <source>
        <dbReference type="Google" id="ProtNLM"/>
    </source>
</evidence>
<accession>A0A6A5VX52</accession>
<dbReference type="OrthoDB" id="152248at2759"/>
<dbReference type="Pfam" id="PF14273">
    <property type="entry name" value="DUF4360"/>
    <property type="match status" value="1"/>
</dbReference>
<dbReference type="PANTHER" id="PTHR38847:SF1">
    <property type="entry name" value="PSEUDOURIDINE SYNTHASE RSUA_RLUA-LIKE DOMAIN-CONTAINING PROTEIN"/>
    <property type="match status" value="1"/>
</dbReference>
<proteinExistence type="predicted"/>
<name>A0A6A5VX52_9PLEO</name>
<protein>
    <recommendedName>
        <fullName evidence="4">Secreted protein</fullName>
    </recommendedName>
</protein>
<evidence type="ECO:0000256" key="1">
    <source>
        <dbReference type="SAM" id="SignalP"/>
    </source>
</evidence>
<gene>
    <name evidence="2" type="ORF">P154DRAFT_527870</name>
</gene>
<dbReference type="PANTHER" id="PTHR38847">
    <property type="match status" value="1"/>
</dbReference>
<evidence type="ECO:0000313" key="3">
    <source>
        <dbReference type="Proteomes" id="UP000799779"/>
    </source>
</evidence>
<dbReference type="Proteomes" id="UP000799779">
    <property type="component" value="Unassembled WGS sequence"/>
</dbReference>
<keyword evidence="3" id="KW-1185">Reference proteome</keyword>
<dbReference type="InterPro" id="IPR025649">
    <property type="entry name" value="DUF4360"/>
</dbReference>
<organism evidence="2 3">
    <name type="scientific">Amniculicola lignicola CBS 123094</name>
    <dbReference type="NCBI Taxonomy" id="1392246"/>
    <lineage>
        <taxon>Eukaryota</taxon>
        <taxon>Fungi</taxon>
        <taxon>Dikarya</taxon>
        <taxon>Ascomycota</taxon>
        <taxon>Pezizomycotina</taxon>
        <taxon>Dothideomycetes</taxon>
        <taxon>Pleosporomycetidae</taxon>
        <taxon>Pleosporales</taxon>
        <taxon>Amniculicolaceae</taxon>
        <taxon>Amniculicola</taxon>
    </lineage>
</organism>
<feature type="signal peptide" evidence="1">
    <location>
        <begin position="1"/>
        <end position="19"/>
    </location>
</feature>
<feature type="chain" id="PRO_5025446180" description="Secreted protein" evidence="1">
    <location>
        <begin position="20"/>
        <end position="224"/>
    </location>
</feature>
<reference evidence="2" key="1">
    <citation type="journal article" date="2020" name="Stud. Mycol.">
        <title>101 Dothideomycetes genomes: a test case for predicting lifestyles and emergence of pathogens.</title>
        <authorList>
            <person name="Haridas S."/>
            <person name="Albert R."/>
            <person name="Binder M."/>
            <person name="Bloem J."/>
            <person name="Labutti K."/>
            <person name="Salamov A."/>
            <person name="Andreopoulos B."/>
            <person name="Baker S."/>
            <person name="Barry K."/>
            <person name="Bills G."/>
            <person name="Bluhm B."/>
            <person name="Cannon C."/>
            <person name="Castanera R."/>
            <person name="Culley D."/>
            <person name="Daum C."/>
            <person name="Ezra D."/>
            <person name="Gonzalez J."/>
            <person name="Henrissat B."/>
            <person name="Kuo A."/>
            <person name="Liang C."/>
            <person name="Lipzen A."/>
            <person name="Lutzoni F."/>
            <person name="Magnuson J."/>
            <person name="Mondo S."/>
            <person name="Nolan M."/>
            <person name="Ohm R."/>
            <person name="Pangilinan J."/>
            <person name="Park H.-J."/>
            <person name="Ramirez L."/>
            <person name="Alfaro M."/>
            <person name="Sun H."/>
            <person name="Tritt A."/>
            <person name="Yoshinaga Y."/>
            <person name="Zwiers L.-H."/>
            <person name="Turgeon B."/>
            <person name="Goodwin S."/>
            <person name="Spatafora J."/>
            <person name="Crous P."/>
            <person name="Grigoriev I."/>
        </authorList>
    </citation>
    <scope>NUCLEOTIDE SEQUENCE</scope>
    <source>
        <strain evidence="2">CBS 123094</strain>
    </source>
</reference>